<dbReference type="AlphaFoldDB" id="A0A3B0XU53"/>
<protein>
    <submittedName>
        <fullName evidence="1">Uncharacterized protein</fullName>
    </submittedName>
</protein>
<dbReference type="EMBL" id="UOFH01000094">
    <property type="protein sequence ID" value="VAW59674.1"/>
    <property type="molecule type" value="Genomic_DNA"/>
</dbReference>
<organism evidence="1">
    <name type="scientific">hydrothermal vent metagenome</name>
    <dbReference type="NCBI Taxonomy" id="652676"/>
    <lineage>
        <taxon>unclassified sequences</taxon>
        <taxon>metagenomes</taxon>
        <taxon>ecological metagenomes</taxon>
    </lineage>
</organism>
<accession>A0A3B0XU53</accession>
<reference evidence="1" key="1">
    <citation type="submission" date="2018-06" db="EMBL/GenBank/DDBJ databases">
        <authorList>
            <person name="Zhirakovskaya E."/>
        </authorList>
    </citation>
    <scope>NUCLEOTIDE SEQUENCE</scope>
</reference>
<sequence length="280" mass="29769">MNVPTGQANIKKFSFTAVLFIGLLGLVGLQGCGSSSSTPAITTDQNASSLFTGGITPNSGTQLTDLRAFVHEGRMIIFSVKGHFLFDGQIDDITLDNYTATVDVYELGVKTESAIAVTGTVLSESKITATITGTTNLDGEITLDYDALYTSGISFERLDTNDPDSSGRFPFVGDLRDSRTGASTANFSFDTANVFDFISRISGPIRCSTDGTYIIPDANINILVTDETLSKIEAGCTMSDTPNYTGFVALVDGAFTDNTLLYASTNGENAQFAELIKELP</sequence>
<evidence type="ECO:0000313" key="1">
    <source>
        <dbReference type="EMBL" id="VAW59674.1"/>
    </source>
</evidence>
<name>A0A3B0XU53_9ZZZZ</name>
<proteinExistence type="predicted"/>
<gene>
    <name evidence="1" type="ORF">MNBD_GAMMA08-1386</name>
</gene>